<comment type="caution">
    <text evidence="1">The sequence shown here is derived from an EMBL/GenBank/DDBJ whole genome shotgun (WGS) entry which is preliminary data.</text>
</comment>
<organism evidence="1 2">
    <name type="scientific">Streptomyces coerulescens</name>
    <dbReference type="NCBI Taxonomy" id="29304"/>
    <lineage>
        <taxon>Bacteria</taxon>
        <taxon>Bacillati</taxon>
        <taxon>Actinomycetota</taxon>
        <taxon>Actinomycetes</taxon>
        <taxon>Kitasatosporales</taxon>
        <taxon>Streptomycetaceae</taxon>
        <taxon>Streptomyces</taxon>
    </lineage>
</organism>
<dbReference type="RefSeq" id="WP_380864560.1">
    <property type="nucleotide sequence ID" value="NZ_JBHSKM010000045.1"/>
</dbReference>
<evidence type="ECO:0000313" key="2">
    <source>
        <dbReference type="Proteomes" id="UP001596263"/>
    </source>
</evidence>
<name>A0ABW0CVW4_STRCD</name>
<proteinExistence type="predicted"/>
<keyword evidence="2" id="KW-1185">Reference proteome</keyword>
<gene>
    <name evidence="1" type="ORF">ACFPQ9_40370</name>
</gene>
<dbReference type="Proteomes" id="UP001596263">
    <property type="component" value="Unassembled WGS sequence"/>
</dbReference>
<reference evidence="2" key="1">
    <citation type="journal article" date="2019" name="Int. J. Syst. Evol. Microbiol.">
        <title>The Global Catalogue of Microorganisms (GCM) 10K type strain sequencing project: providing services to taxonomists for standard genome sequencing and annotation.</title>
        <authorList>
            <consortium name="The Broad Institute Genomics Platform"/>
            <consortium name="The Broad Institute Genome Sequencing Center for Infectious Disease"/>
            <person name="Wu L."/>
            <person name="Ma J."/>
        </authorList>
    </citation>
    <scope>NUCLEOTIDE SEQUENCE [LARGE SCALE GENOMIC DNA]</scope>
    <source>
        <strain evidence="2">KCTC 42586</strain>
    </source>
</reference>
<sequence>MAMHFTVTGTLELHPSVPLAQLWELIDGGPFQVAPHAITEPELAALLDQAKWVLIPDIDSGTDSEGRPQRIKHLHVKDPSVYSFTVLHRLIDLATCAGEAHQARGELRYAGDCEGEVGTITPGPDPIWH</sequence>
<dbReference type="EMBL" id="JBHSKM010000045">
    <property type="protein sequence ID" value="MFC5220084.1"/>
    <property type="molecule type" value="Genomic_DNA"/>
</dbReference>
<protein>
    <submittedName>
        <fullName evidence="1">Uncharacterized protein</fullName>
    </submittedName>
</protein>
<evidence type="ECO:0000313" key="1">
    <source>
        <dbReference type="EMBL" id="MFC5220084.1"/>
    </source>
</evidence>
<accession>A0ABW0CVW4</accession>